<comment type="similarity">
    <text evidence="6">Belongs to the exbB/tolQ family.</text>
</comment>
<reference evidence="9 10" key="1">
    <citation type="journal article" date="2021" name="ISME Commun">
        <title>Automated analysis of genomic sequences facilitates high-throughput and comprehensive description of bacteria.</title>
        <authorList>
            <person name="Hitch T.C.A."/>
        </authorList>
    </citation>
    <scope>NUCLEOTIDE SEQUENCE [LARGE SCALE GENOMIC DNA]</scope>
    <source>
        <strain evidence="9 10">Sanger_23</strain>
    </source>
</reference>
<dbReference type="RefSeq" id="WP_158420468.1">
    <property type="nucleotide sequence ID" value="NZ_JAOQJL010000003.1"/>
</dbReference>
<protein>
    <submittedName>
        <fullName evidence="9">MotA/TolQ/ExbB proton channel family protein</fullName>
    </submittedName>
</protein>
<keyword evidence="10" id="KW-1185">Reference proteome</keyword>
<keyword evidence="4 7" id="KW-1133">Transmembrane helix</keyword>
<keyword evidence="6" id="KW-0813">Transport</keyword>
<comment type="subcellular location">
    <subcellularLocation>
        <location evidence="1">Cell membrane</location>
        <topology evidence="1">Multi-pass membrane protein</topology>
    </subcellularLocation>
    <subcellularLocation>
        <location evidence="6">Membrane</location>
        <topology evidence="6">Multi-pass membrane protein</topology>
    </subcellularLocation>
</comment>
<evidence type="ECO:0000256" key="1">
    <source>
        <dbReference type="ARBA" id="ARBA00004651"/>
    </source>
</evidence>
<comment type="caution">
    <text evidence="9">The sequence shown here is derived from an EMBL/GenBank/DDBJ whole genome shotgun (WGS) entry which is preliminary data.</text>
</comment>
<evidence type="ECO:0000313" key="10">
    <source>
        <dbReference type="Proteomes" id="UP001652409"/>
    </source>
</evidence>
<name>A0ABT2TRQ8_9FIRM</name>
<evidence type="ECO:0000256" key="5">
    <source>
        <dbReference type="ARBA" id="ARBA00023136"/>
    </source>
</evidence>
<feature type="transmembrane region" description="Helical" evidence="7">
    <location>
        <begin position="182"/>
        <end position="203"/>
    </location>
</feature>
<dbReference type="Pfam" id="PF01618">
    <property type="entry name" value="MotA_ExbB"/>
    <property type="match status" value="1"/>
</dbReference>
<evidence type="ECO:0000259" key="8">
    <source>
        <dbReference type="Pfam" id="PF01618"/>
    </source>
</evidence>
<evidence type="ECO:0000256" key="4">
    <source>
        <dbReference type="ARBA" id="ARBA00022989"/>
    </source>
</evidence>
<gene>
    <name evidence="9" type="ORF">OCV61_02355</name>
</gene>
<keyword evidence="2" id="KW-1003">Cell membrane</keyword>
<dbReference type="InterPro" id="IPR002898">
    <property type="entry name" value="MotA_ExbB_proton_chnl"/>
</dbReference>
<evidence type="ECO:0000256" key="7">
    <source>
        <dbReference type="SAM" id="Phobius"/>
    </source>
</evidence>
<proteinExistence type="inferred from homology"/>
<feature type="transmembrane region" description="Helical" evidence="7">
    <location>
        <begin position="144"/>
        <end position="162"/>
    </location>
</feature>
<feature type="transmembrane region" description="Helical" evidence="7">
    <location>
        <begin position="38"/>
        <end position="56"/>
    </location>
</feature>
<keyword evidence="5 7" id="KW-0472">Membrane</keyword>
<evidence type="ECO:0000256" key="6">
    <source>
        <dbReference type="RuleBase" id="RU004057"/>
    </source>
</evidence>
<evidence type="ECO:0000256" key="3">
    <source>
        <dbReference type="ARBA" id="ARBA00022692"/>
    </source>
</evidence>
<keyword evidence="6" id="KW-0653">Protein transport</keyword>
<accession>A0ABT2TRQ8</accession>
<evidence type="ECO:0000256" key="2">
    <source>
        <dbReference type="ARBA" id="ARBA00022475"/>
    </source>
</evidence>
<organism evidence="9 10">
    <name type="scientific">Blautia ammoniilytica</name>
    <dbReference type="NCBI Taxonomy" id="2981782"/>
    <lineage>
        <taxon>Bacteria</taxon>
        <taxon>Bacillati</taxon>
        <taxon>Bacillota</taxon>
        <taxon>Clostridia</taxon>
        <taxon>Lachnospirales</taxon>
        <taxon>Lachnospiraceae</taxon>
        <taxon>Blautia</taxon>
    </lineage>
</organism>
<sequence>MAKKTTNTLLFVLVLAAAAGMTVYVAKGTPSVLIYNFIFLGTMSVIYMITLFGGMFRMDNLGEAFHRAADELTNIFKTPGKTDTKNLAYLDELFDDRYLDKKMGNFSESISQSKEGIGDIEEYINDDELDIHIHKRLLEMVPDIFTSLGILGTFIGLVWGLKNFQPTNYEAMTTSVSSLVDGIKVAFLTSIYGIAFSITYSWGMKREYSFMSQNLQNFLEKFHAYVMPTAENEARNLLLSSQKMQTKAMAQMAEQFSVQMADSFEKVITPTFQKMNDSLDMLVASVTRCQQDAVRDILQEFLKQMRGSFDTEFSGFNEALASLKQAQKENTAYTTALYQTMSQQLGQSYEKQEKAMRDMVTELGGISSRYLDTATRITQENREIQKIQQQDYQHVVDYMKDAEKSAAKFWVACNQAMQKYVETAAAGMEKASASNQAGTDLLTSNSRLVEQLGQELQEFTRYQQQSYKTMEQVRRLLSELSAVGDRSVYLMSGGSSQESMDRMEKLMEQQAADQQAVLEEISRNIKELSKGAQKGKFGLFK</sequence>
<evidence type="ECO:0000313" key="9">
    <source>
        <dbReference type="EMBL" id="MCU6764252.1"/>
    </source>
</evidence>
<dbReference type="Proteomes" id="UP001652409">
    <property type="component" value="Unassembled WGS sequence"/>
</dbReference>
<keyword evidence="3 7" id="KW-0812">Transmembrane</keyword>
<feature type="domain" description="MotA/TolQ/ExbB proton channel" evidence="8">
    <location>
        <begin position="120"/>
        <end position="200"/>
    </location>
</feature>
<dbReference type="EMBL" id="JAOQJL010000003">
    <property type="protein sequence ID" value="MCU6764252.1"/>
    <property type="molecule type" value="Genomic_DNA"/>
</dbReference>